<keyword evidence="2" id="KW-0285">Flavoprotein</keyword>
<dbReference type="OrthoDB" id="2151789at2759"/>
<dbReference type="InterPro" id="IPR036318">
    <property type="entry name" value="FAD-bd_PCMH-like_sf"/>
</dbReference>
<dbReference type="InterPro" id="IPR006094">
    <property type="entry name" value="Oxid_FAD_bind_N"/>
</dbReference>
<reference evidence="7 8" key="1">
    <citation type="submission" date="2019-01" db="EMBL/GenBank/DDBJ databases">
        <title>Intercellular communication is required for trap formation in the nematode-trapping fungus Duddingtonia flagrans.</title>
        <authorList>
            <person name="Youssar L."/>
            <person name="Wernet V."/>
            <person name="Hensel N."/>
            <person name="Hildebrandt H.-G."/>
            <person name="Fischer R."/>
        </authorList>
    </citation>
    <scope>NUCLEOTIDE SEQUENCE [LARGE SCALE GENOMIC DNA]</scope>
    <source>
        <strain evidence="7 8">CBS H-5679</strain>
    </source>
</reference>
<dbReference type="InterPro" id="IPR016169">
    <property type="entry name" value="FAD-bd_PCMH_sub2"/>
</dbReference>
<dbReference type="PROSITE" id="PS51387">
    <property type="entry name" value="FAD_PCMH"/>
    <property type="match status" value="1"/>
</dbReference>
<evidence type="ECO:0000259" key="6">
    <source>
        <dbReference type="PROSITE" id="PS51387"/>
    </source>
</evidence>
<evidence type="ECO:0000256" key="1">
    <source>
        <dbReference type="ARBA" id="ARBA00005466"/>
    </source>
</evidence>
<evidence type="ECO:0000313" key="8">
    <source>
        <dbReference type="Proteomes" id="UP000283090"/>
    </source>
</evidence>
<keyword evidence="5" id="KW-0732">Signal</keyword>
<organism evidence="7 8">
    <name type="scientific">Arthrobotrys flagrans</name>
    <name type="common">Nematode-trapping fungus</name>
    <name type="synonym">Trichothecium flagrans</name>
    <dbReference type="NCBI Taxonomy" id="97331"/>
    <lineage>
        <taxon>Eukaryota</taxon>
        <taxon>Fungi</taxon>
        <taxon>Dikarya</taxon>
        <taxon>Ascomycota</taxon>
        <taxon>Pezizomycotina</taxon>
        <taxon>Orbiliomycetes</taxon>
        <taxon>Orbiliales</taxon>
        <taxon>Orbiliaceae</taxon>
        <taxon>Arthrobotrys</taxon>
    </lineage>
</organism>
<dbReference type="InterPro" id="IPR050416">
    <property type="entry name" value="FAD-linked_Oxidoreductase"/>
</dbReference>
<dbReference type="VEuPathDB" id="FungiDB:DFL_009054"/>
<comment type="similarity">
    <text evidence="1">Belongs to the oxygen-dependent FAD-linked oxidoreductase family.</text>
</comment>
<dbReference type="Proteomes" id="UP000283090">
    <property type="component" value="Unassembled WGS sequence"/>
</dbReference>
<evidence type="ECO:0000256" key="3">
    <source>
        <dbReference type="ARBA" id="ARBA00022827"/>
    </source>
</evidence>
<feature type="domain" description="FAD-binding PCMH-type" evidence="6">
    <location>
        <begin position="63"/>
        <end position="235"/>
    </location>
</feature>
<dbReference type="STRING" id="97331.A0A436ZQJ1"/>
<comment type="caution">
    <text evidence="7">The sequence shown here is derived from an EMBL/GenBank/DDBJ whole genome shotgun (WGS) entry which is preliminary data.</text>
</comment>
<dbReference type="AlphaFoldDB" id="A0A436ZQJ1"/>
<proteinExistence type="inferred from homology"/>
<keyword evidence="4" id="KW-0560">Oxidoreductase</keyword>
<keyword evidence="3" id="KW-0274">FAD</keyword>
<keyword evidence="8" id="KW-1185">Reference proteome</keyword>
<feature type="chain" id="PRO_5019509436" description="FAD-binding PCMH-type domain-containing protein" evidence="5">
    <location>
        <begin position="22"/>
        <end position="507"/>
    </location>
</feature>
<dbReference type="PANTHER" id="PTHR42973:SF13">
    <property type="entry name" value="FAD-BINDING PCMH-TYPE DOMAIN-CONTAINING PROTEIN"/>
    <property type="match status" value="1"/>
</dbReference>
<dbReference type="InterPro" id="IPR016166">
    <property type="entry name" value="FAD-bd_PCMH"/>
</dbReference>
<protein>
    <recommendedName>
        <fullName evidence="6">FAD-binding PCMH-type domain-containing protein</fullName>
    </recommendedName>
</protein>
<feature type="signal peptide" evidence="5">
    <location>
        <begin position="1"/>
        <end position="21"/>
    </location>
</feature>
<dbReference type="Pfam" id="PF01565">
    <property type="entry name" value="FAD_binding_4"/>
    <property type="match status" value="1"/>
</dbReference>
<dbReference type="RefSeq" id="XP_067486724.1">
    <property type="nucleotide sequence ID" value="XM_067638880.1"/>
</dbReference>
<accession>A0A436ZQJ1</accession>
<evidence type="ECO:0000313" key="7">
    <source>
        <dbReference type="EMBL" id="RVD81180.1"/>
    </source>
</evidence>
<name>A0A436ZQJ1_ARTFL</name>
<dbReference type="PANTHER" id="PTHR42973">
    <property type="entry name" value="BINDING OXIDOREDUCTASE, PUTATIVE (AFU_ORTHOLOGUE AFUA_1G17690)-RELATED"/>
    <property type="match status" value="1"/>
</dbReference>
<gene>
    <name evidence="7" type="ORF">DFL_009054</name>
</gene>
<sequence>MRISSSVFLSIVGLMGQQALGAASDSTIKACQEISKALSSRVSFPLSLTYQNEVGEYWSTVLRDLKPACIILPESALDVSTAVKILNKYPDVKFTAKSGGHDPNIGHATVQDGVLISLSKLSGTTYDRARNVALVKPGGEWNDVITALNKEGVTVVGGRLGIVGIAGLLLQGGISFLSSQYGLAADNIVGWEIVAANGTIINVNAADQPELAVALRGSGSQFGIVTQFTARAYPIGKVWGGMRIYDGSKADAIFKALHDFVPYNTQDKKAAIIASHTFAIGGTRAFIMFYFYDGETPPTTGPFADFLKIDSIIDITETQTYPELLKSNGMGASLLNSRISFRTFTLPYIANNPAIYAEISDKMGDITKEFLSDPFKLTSQCSVDFQPLSSIVGQHSEDRGGNAMGLTGSDPDRLILEIQCSWADKRDDEIMVQFSRDLTDWIESRIPVWVGGQYGPVTDVYLPLFMNDAMSDQNVTGSYRNYAKFKALQLQADPEGVLRTRTGGFKY</sequence>
<dbReference type="GeneID" id="93591365"/>
<evidence type="ECO:0000256" key="2">
    <source>
        <dbReference type="ARBA" id="ARBA00022630"/>
    </source>
</evidence>
<evidence type="ECO:0000256" key="5">
    <source>
        <dbReference type="SAM" id="SignalP"/>
    </source>
</evidence>
<dbReference type="Gene3D" id="3.30.465.10">
    <property type="match status" value="1"/>
</dbReference>
<dbReference type="EMBL" id="SAEB01000012">
    <property type="protein sequence ID" value="RVD81180.1"/>
    <property type="molecule type" value="Genomic_DNA"/>
</dbReference>
<dbReference type="SUPFAM" id="SSF56176">
    <property type="entry name" value="FAD-binding/transporter-associated domain-like"/>
    <property type="match status" value="1"/>
</dbReference>
<evidence type="ECO:0000256" key="4">
    <source>
        <dbReference type="ARBA" id="ARBA00023002"/>
    </source>
</evidence>
<dbReference type="GO" id="GO:0016491">
    <property type="term" value="F:oxidoreductase activity"/>
    <property type="evidence" value="ECO:0007669"/>
    <property type="project" value="UniProtKB-KW"/>
</dbReference>
<dbReference type="GO" id="GO:0071949">
    <property type="term" value="F:FAD binding"/>
    <property type="evidence" value="ECO:0007669"/>
    <property type="project" value="InterPro"/>
</dbReference>